<keyword evidence="4 8" id="KW-0560">Oxidoreductase</keyword>
<keyword evidence="10" id="KW-1185">Reference proteome</keyword>
<dbReference type="KEGG" id="poz:I0K15_17240"/>
<evidence type="ECO:0000256" key="3">
    <source>
        <dbReference type="ARBA" id="ARBA00022723"/>
    </source>
</evidence>
<dbReference type="GO" id="GO:0016705">
    <property type="term" value="F:oxidoreductase activity, acting on paired donors, with incorporation or reduction of molecular oxygen"/>
    <property type="evidence" value="ECO:0007669"/>
    <property type="project" value="InterPro"/>
</dbReference>
<dbReference type="AlphaFoldDB" id="A0A7S9QER4"/>
<dbReference type="GO" id="GO:0004497">
    <property type="term" value="F:monooxygenase activity"/>
    <property type="evidence" value="ECO:0007669"/>
    <property type="project" value="UniProtKB-KW"/>
</dbReference>
<dbReference type="InterPro" id="IPR036396">
    <property type="entry name" value="Cyt_P450_sf"/>
</dbReference>
<accession>A0A7S9QER4</accession>
<keyword evidence="5 8" id="KW-0408">Iron</keyword>
<dbReference type="PANTHER" id="PTHR46696:SF1">
    <property type="entry name" value="CYTOCHROME P450 YJIB-RELATED"/>
    <property type="match status" value="1"/>
</dbReference>
<evidence type="ECO:0000313" key="10">
    <source>
        <dbReference type="Proteomes" id="UP000594800"/>
    </source>
</evidence>
<gene>
    <name evidence="9" type="ORF">I0K15_17240</name>
</gene>
<dbReference type="InterPro" id="IPR017972">
    <property type="entry name" value="Cyt_P450_CS"/>
</dbReference>
<dbReference type="FunFam" id="1.10.630.10:FF:000018">
    <property type="entry name" value="Cytochrome P450 monooxygenase"/>
    <property type="match status" value="1"/>
</dbReference>
<evidence type="ECO:0000256" key="5">
    <source>
        <dbReference type="ARBA" id="ARBA00023004"/>
    </source>
</evidence>
<evidence type="ECO:0000313" key="9">
    <source>
        <dbReference type="EMBL" id="QPH56255.1"/>
    </source>
</evidence>
<dbReference type="Pfam" id="PF00067">
    <property type="entry name" value="p450"/>
    <property type="match status" value="2"/>
</dbReference>
<dbReference type="GO" id="GO:0020037">
    <property type="term" value="F:heme binding"/>
    <property type="evidence" value="ECO:0007669"/>
    <property type="project" value="InterPro"/>
</dbReference>
<dbReference type="Proteomes" id="UP000594800">
    <property type="component" value="Chromosome"/>
</dbReference>
<evidence type="ECO:0000256" key="6">
    <source>
        <dbReference type="ARBA" id="ARBA00023033"/>
    </source>
</evidence>
<dbReference type="Gene3D" id="1.10.630.10">
    <property type="entry name" value="Cytochrome P450"/>
    <property type="match status" value="1"/>
</dbReference>
<dbReference type="SUPFAM" id="SSF48264">
    <property type="entry name" value="Cytochrome P450"/>
    <property type="match status" value="1"/>
</dbReference>
<dbReference type="InterPro" id="IPR002397">
    <property type="entry name" value="Cyt_P450_B"/>
</dbReference>
<keyword evidence="3 8" id="KW-0479">Metal-binding</keyword>
<comment type="similarity">
    <text evidence="1 8">Belongs to the cytochrome P450 family.</text>
</comment>
<dbReference type="RefSeq" id="WP_196105512.1">
    <property type="nucleotide sequence ID" value="NZ_CP064942.1"/>
</dbReference>
<evidence type="ECO:0000256" key="2">
    <source>
        <dbReference type="ARBA" id="ARBA00022617"/>
    </source>
</evidence>
<reference evidence="9 10" key="1">
    <citation type="submission" date="2020-11" db="EMBL/GenBank/DDBJ databases">
        <title>Description of Pontivivens ytuae sp. nov. isolated from deep sea sediment of Mariana Trench.</title>
        <authorList>
            <person name="Wang Z."/>
            <person name="Sun Q.-L."/>
            <person name="Xu X.-D."/>
            <person name="Tang Y.-Z."/>
            <person name="Zhang J."/>
        </authorList>
    </citation>
    <scope>NUCLEOTIDE SEQUENCE [LARGE SCALE GENOMIC DNA]</scope>
    <source>
        <strain evidence="9 10">MT2928</strain>
    </source>
</reference>
<name>A0A7S9QER4_9RHOB</name>
<dbReference type="PROSITE" id="PS00086">
    <property type="entry name" value="CYTOCHROME_P450"/>
    <property type="match status" value="1"/>
</dbReference>
<dbReference type="GO" id="GO:0005506">
    <property type="term" value="F:iron ion binding"/>
    <property type="evidence" value="ECO:0007669"/>
    <property type="project" value="InterPro"/>
</dbReference>
<evidence type="ECO:0000256" key="7">
    <source>
        <dbReference type="ARBA" id="ARBA00043906"/>
    </source>
</evidence>
<dbReference type="InterPro" id="IPR001128">
    <property type="entry name" value="Cyt_P450"/>
</dbReference>
<dbReference type="PRINTS" id="PR00359">
    <property type="entry name" value="BP450"/>
</dbReference>
<dbReference type="CDD" id="cd20625">
    <property type="entry name" value="CYP164-like"/>
    <property type="match status" value="1"/>
</dbReference>
<evidence type="ECO:0000256" key="8">
    <source>
        <dbReference type="RuleBase" id="RU000461"/>
    </source>
</evidence>
<organism evidence="9 10">
    <name type="scientific">Pontivivens ytuae</name>
    <dbReference type="NCBI Taxonomy" id="2789856"/>
    <lineage>
        <taxon>Bacteria</taxon>
        <taxon>Pseudomonadati</taxon>
        <taxon>Pseudomonadota</taxon>
        <taxon>Alphaproteobacteria</taxon>
        <taxon>Rhodobacterales</taxon>
        <taxon>Paracoccaceae</taxon>
        <taxon>Pontivivens</taxon>
    </lineage>
</organism>
<evidence type="ECO:0000256" key="1">
    <source>
        <dbReference type="ARBA" id="ARBA00010617"/>
    </source>
</evidence>
<protein>
    <submittedName>
        <fullName evidence="9">Cytochrome P450</fullName>
    </submittedName>
</protein>
<keyword evidence="2 8" id="KW-0349">Heme</keyword>
<evidence type="ECO:0000256" key="4">
    <source>
        <dbReference type="ARBA" id="ARBA00023002"/>
    </source>
</evidence>
<comment type="function">
    <text evidence="7">Cytochromes P450 are a group of heme-thiolate monooxygenases. They oxidize a variety of structurally unrelated compounds, including steroids, fatty acids, and xenobiotics.</text>
</comment>
<sequence>MPSFAQSPREPGFVQDPYPAYAELRALGPLVRWEELDLIVAPRHAEVSALLRDRRFGRENPFPQPVPEHLEPFYAVDRLSMLEREPPEHTRLRGLVLRAFTSRRIAALGPEIAALSHELIDGLCDGDDLIARFCERLPVIVICRLLGVPEEKADDLLAWSHAMVAMYQVRRDAEVERRAVEATQAFSAYLRDYIERRRAEPRDDLISHLIAAEADGDRLSPEELIATCILLLNAGHEATVHALGNGVRTLLSKGLWRPHNPDTLTEEILRHDPPLHLFTRYAMEDVEVAGHRFAKGEQVGLLLASANRDPAVFADPGRFDPGRDAKAQVSFGAGLHFCVGAPLARLEMATALPILIERLPELALAAPPTFADRWHFRGLEALRVHL</sequence>
<proteinExistence type="inferred from homology"/>
<dbReference type="PANTHER" id="PTHR46696">
    <property type="entry name" value="P450, PUTATIVE (EUROFUNG)-RELATED"/>
    <property type="match status" value="1"/>
</dbReference>
<dbReference type="EMBL" id="CP064942">
    <property type="protein sequence ID" value="QPH56255.1"/>
    <property type="molecule type" value="Genomic_DNA"/>
</dbReference>
<keyword evidence="6 8" id="KW-0503">Monooxygenase</keyword>